<dbReference type="KEGG" id="tvi:Thivi_3964"/>
<evidence type="ECO:0000313" key="3">
    <source>
        <dbReference type="EMBL" id="AFL75799.1"/>
    </source>
</evidence>
<gene>
    <name evidence="3" type="ordered locus">Thivi_3964</name>
</gene>
<evidence type="ECO:0000259" key="2">
    <source>
        <dbReference type="PROSITE" id="PS51782"/>
    </source>
</evidence>
<dbReference type="Gene3D" id="1.10.530.10">
    <property type="match status" value="1"/>
</dbReference>
<dbReference type="PROSITE" id="PS51782">
    <property type="entry name" value="LYSM"/>
    <property type="match status" value="2"/>
</dbReference>
<comment type="similarity">
    <text evidence="1">Belongs to the transglycosylase Slt family.</text>
</comment>
<dbReference type="InterPro" id="IPR000189">
    <property type="entry name" value="Transglyc_AS"/>
</dbReference>
<dbReference type="InterPro" id="IPR018392">
    <property type="entry name" value="LysM"/>
</dbReference>
<dbReference type="AlphaFoldDB" id="I3YFN1"/>
<organism evidence="3 4">
    <name type="scientific">Thiocystis violascens (strain ATCC 17096 / DSM 198 / 6111)</name>
    <name type="common">Chromatium violascens</name>
    <dbReference type="NCBI Taxonomy" id="765911"/>
    <lineage>
        <taxon>Bacteria</taxon>
        <taxon>Pseudomonadati</taxon>
        <taxon>Pseudomonadota</taxon>
        <taxon>Gammaproteobacteria</taxon>
        <taxon>Chromatiales</taxon>
        <taxon>Chromatiaceae</taxon>
        <taxon>Thiocystis</taxon>
    </lineage>
</organism>
<dbReference type="STRING" id="765911.Thivi_3964"/>
<dbReference type="eggNOG" id="COG0741">
    <property type="taxonomic scope" value="Bacteria"/>
</dbReference>
<dbReference type="GO" id="GO:0000270">
    <property type="term" value="P:peptidoglycan metabolic process"/>
    <property type="evidence" value="ECO:0007669"/>
    <property type="project" value="InterPro"/>
</dbReference>
<evidence type="ECO:0000313" key="4">
    <source>
        <dbReference type="Proteomes" id="UP000006062"/>
    </source>
</evidence>
<dbReference type="PANTHER" id="PTHR33734">
    <property type="entry name" value="LYSM DOMAIN-CONTAINING GPI-ANCHORED PROTEIN 2"/>
    <property type="match status" value="1"/>
</dbReference>
<dbReference type="SMART" id="SM00257">
    <property type="entry name" value="LysM"/>
    <property type="match status" value="2"/>
</dbReference>
<feature type="domain" description="LysM" evidence="2">
    <location>
        <begin position="427"/>
        <end position="471"/>
    </location>
</feature>
<sequence>MVLMIANAVVRPNEEYIRTQAWNSVRSLRIMCREKNNISLKQEVKNSNGVPMPDARLLGRAACALVALALPLLNGCARQSDVTAFNEVDGAYSGMVSAREYGFVRPAEDVRVTGNSRSRAANRLPTGDVWSRVRSGMQLNLHADSRIDSTLERFRRDPRYLEKMSQQATPYLPTIVAEIERRGFPMELALLPHVESRYNPAATSPKAAGGMWQFMPYTAREMGLRMDNGYDERRDVVASTRAAMDYLDQLSRRFDGDWELAMAAYNCGPGRVEAALEANRRDGKPTDFWSLNLPNETRQYVPQILATARLVADSRKYGQRLPAIADRPRTEMLLTDKPMNLVKVATAAGVDFAEIQRLNPEIKSKWAGNKDVAQLMVPGGTGAKLSPAAAKSVRVMSMTVGADASRAAVRLHQRQPAVANVNLVDDKIHQVKNGETLAAIALRHGIERDNLAEWNGLSPREPLLPGQTLRIPKQEAQKETPNLITYWVRKGDSIETIARRYGVTVTEIQRWNKITDNRLKQGEKLRIYRS</sequence>
<dbReference type="InterPro" id="IPR008258">
    <property type="entry name" value="Transglycosylase_SLT_dom_1"/>
</dbReference>
<dbReference type="GO" id="GO:0016020">
    <property type="term" value="C:membrane"/>
    <property type="evidence" value="ECO:0007669"/>
    <property type="project" value="InterPro"/>
</dbReference>
<dbReference type="Gene3D" id="3.10.350.10">
    <property type="entry name" value="LysM domain"/>
    <property type="match status" value="2"/>
</dbReference>
<dbReference type="Proteomes" id="UP000006062">
    <property type="component" value="Chromosome"/>
</dbReference>
<dbReference type="CDD" id="cd00118">
    <property type="entry name" value="LysM"/>
    <property type="match status" value="2"/>
</dbReference>
<dbReference type="PANTHER" id="PTHR33734:SF22">
    <property type="entry name" value="MEMBRANE-BOUND LYTIC MUREIN TRANSGLYCOSYLASE D"/>
    <property type="match status" value="1"/>
</dbReference>
<dbReference type="SUPFAM" id="SSF53955">
    <property type="entry name" value="Lysozyme-like"/>
    <property type="match status" value="1"/>
</dbReference>
<keyword evidence="4" id="KW-1185">Reference proteome</keyword>
<reference evidence="3 4" key="1">
    <citation type="submission" date="2012-06" db="EMBL/GenBank/DDBJ databases">
        <title>Complete sequence of Thiocystis violascens DSM 198.</title>
        <authorList>
            <consortium name="US DOE Joint Genome Institute"/>
            <person name="Lucas S."/>
            <person name="Han J."/>
            <person name="Lapidus A."/>
            <person name="Cheng J.-F."/>
            <person name="Goodwin L."/>
            <person name="Pitluck S."/>
            <person name="Peters L."/>
            <person name="Ovchinnikova G."/>
            <person name="Teshima H."/>
            <person name="Detter J.C."/>
            <person name="Han C."/>
            <person name="Tapia R."/>
            <person name="Land M."/>
            <person name="Hauser L."/>
            <person name="Kyrpides N."/>
            <person name="Ivanova N."/>
            <person name="Pagani I."/>
            <person name="Vogl K."/>
            <person name="Liu Z."/>
            <person name="Frigaard N.-U."/>
            <person name="Bryant D."/>
            <person name="Woyke T."/>
        </authorList>
    </citation>
    <scope>NUCLEOTIDE SEQUENCE [LARGE SCALE GENOMIC DNA]</scope>
    <source>
        <strain evidence="4">ATCC 17096 / DSM 198 / 6111</strain>
    </source>
</reference>
<dbReference type="PROSITE" id="PS00922">
    <property type="entry name" value="TRANSGLYCOSYLASE"/>
    <property type="match status" value="1"/>
</dbReference>
<dbReference type="InterPro" id="IPR023346">
    <property type="entry name" value="Lysozyme-like_dom_sf"/>
</dbReference>
<dbReference type="CDD" id="cd16894">
    <property type="entry name" value="MltD-like"/>
    <property type="match status" value="1"/>
</dbReference>
<dbReference type="HOGENOM" id="CLU_009520_1_4_6"/>
<protein>
    <submittedName>
        <fullName evidence="3">Soluble lytic murein transglycosylase-like protein</fullName>
    </submittedName>
</protein>
<dbReference type="SUPFAM" id="SSF54106">
    <property type="entry name" value="LysM domain"/>
    <property type="match status" value="2"/>
</dbReference>
<name>I3YFN1_THIV6</name>
<dbReference type="Pfam" id="PF01464">
    <property type="entry name" value="SLT"/>
    <property type="match status" value="1"/>
</dbReference>
<accession>I3YFN1</accession>
<dbReference type="eggNOG" id="COG1388">
    <property type="taxonomic scope" value="Bacteria"/>
</dbReference>
<dbReference type="EMBL" id="CP003154">
    <property type="protein sequence ID" value="AFL75799.1"/>
    <property type="molecule type" value="Genomic_DNA"/>
</dbReference>
<dbReference type="Pfam" id="PF01476">
    <property type="entry name" value="LysM"/>
    <property type="match status" value="2"/>
</dbReference>
<dbReference type="GO" id="GO:0008933">
    <property type="term" value="F:peptidoglycan lytic transglycosylase activity"/>
    <property type="evidence" value="ECO:0007669"/>
    <property type="project" value="InterPro"/>
</dbReference>
<dbReference type="InterPro" id="IPR036779">
    <property type="entry name" value="LysM_dom_sf"/>
</dbReference>
<feature type="domain" description="LysM" evidence="2">
    <location>
        <begin position="484"/>
        <end position="527"/>
    </location>
</feature>
<proteinExistence type="inferred from homology"/>
<evidence type="ECO:0000256" key="1">
    <source>
        <dbReference type="ARBA" id="ARBA00007734"/>
    </source>
</evidence>